<dbReference type="InterPro" id="IPR001851">
    <property type="entry name" value="ABC_transp_permease"/>
</dbReference>
<dbReference type="PATRIC" id="fig|742737.3.peg.3438"/>
<feature type="transmembrane region" description="Helical" evidence="8">
    <location>
        <begin position="254"/>
        <end position="271"/>
    </location>
</feature>
<keyword evidence="2" id="KW-0813">Transport</keyword>
<evidence type="ECO:0000256" key="3">
    <source>
        <dbReference type="ARBA" id="ARBA00022475"/>
    </source>
</evidence>
<keyword evidence="7 8" id="KW-0472">Membrane</keyword>
<dbReference type="RefSeq" id="WP_006781448.1">
    <property type="nucleotide sequence ID" value="NZ_CP040506.1"/>
</dbReference>
<evidence type="ECO:0000256" key="8">
    <source>
        <dbReference type="SAM" id="Phobius"/>
    </source>
</evidence>
<evidence type="ECO:0000256" key="1">
    <source>
        <dbReference type="ARBA" id="ARBA00004651"/>
    </source>
</evidence>
<evidence type="ECO:0000256" key="4">
    <source>
        <dbReference type="ARBA" id="ARBA00022519"/>
    </source>
</evidence>
<feature type="transmembrane region" description="Helical" evidence="8">
    <location>
        <begin position="132"/>
        <end position="150"/>
    </location>
</feature>
<keyword evidence="4" id="KW-0997">Cell inner membrane</keyword>
<feature type="transmembrane region" description="Helical" evidence="8">
    <location>
        <begin position="170"/>
        <end position="193"/>
    </location>
</feature>
<evidence type="ECO:0000256" key="5">
    <source>
        <dbReference type="ARBA" id="ARBA00022692"/>
    </source>
</evidence>
<dbReference type="GO" id="GO:0022857">
    <property type="term" value="F:transmembrane transporter activity"/>
    <property type="evidence" value="ECO:0007669"/>
    <property type="project" value="InterPro"/>
</dbReference>
<feature type="transmembrane region" description="Helical" evidence="8">
    <location>
        <begin position="12"/>
        <end position="39"/>
    </location>
</feature>
<dbReference type="AlphaFoldDB" id="G5IIY5"/>
<dbReference type="Pfam" id="PF02653">
    <property type="entry name" value="BPD_transp_2"/>
    <property type="match status" value="1"/>
</dbReference>
<sequence length="344" mass="36763">MKQWKLKRTGDATVAKLFIIIAAVLVVMSFLMPGVFFTVKNFKSMAFQFPEFGIFAIAMALAMMTGGCDLSIVSVGNLAAILSGTFILKMAGNADGFKLWLVILAAFLIALVTGMAAGLFNGLCIAGIGIPPILTTLGTMQLFAGIGIVVTRGTSLYSFPEQLNQLGNGYLFGFLPIPAVLFLLVVLLLIFLIQKCSFGIKLYMIGTNAKAAEFSGADNRKMVILSYMLSGILAATAGFIILARTNSANADYGSNYIIQSMLVAIMGGVDPKGGKGKVTGIVMAVFTLQLLSSGLNMMNVSSYFKQLIYGALLLSMIITNTFPIREYVKKLTARVCRKGIGHES</sequence>
<evidence type="ECO:0000313" key="10">
    <source>
        <dbReference type="Proteomes" id="UP000005384"/>
    </source>
</evidence>
<evidence type="ECO:0008006" key="11">
    <source>
        <dbReference type="Google" id="ProtNLM"/>
    </source>
</evidence>
<keyword evidence="5 8" id="KW-0812">Transmembrane</keyword>
<name>G5IIY5_9FIRM</name>
<comment type="caution">
    <text evidence="9">The sequence shown here is derived from an EMBL/GenBank/DDBJ whole genome shotgun (WGS) entry which is preliminary data.</text>
</comment>
<evidence type="ECO:0000256" key="2">
    <source>
        <dbReference type="ARBA" id="ARBA00022448"/>
    </source>
</evidence>
<gene>
    <name evidence="9" type="ORF">HMPREF9473_03458</name>
</gene>
<proteinExistence type="predicted"/>
<keyword evidence="6 8" id="KW-1133">Transmembrane helix</keyword>
<dbReference type="Proteomes" id="UP000005384">
    <property type="component" value="Unassembled WGS sequence"/>
</dbReference>
<feature type="transmembrane region" description="Helical" evidence="8">
    <location>
        <begin position="307"/>
        <end position="328"/>
    </location>
</feature>
<evidence type="ECO:0000313" key="9">
    <source>
        <dbReference type="EMBL" id="EHI58499.1"/>
    </source>
</evidence>
<evidence type="ECO:0000256" key="6">
    <source>
        <dbReference type="ARBA" id="ARBA00022989"/>
    </source>
</evidence>
<accession>G5IIY5</accession>
<protein>
    <recommendedName>
        <fullName evidence="11">ABC transporter permease</fullName>
    </recommendedName>
</protein>
<dbReference type="OrthoDB" id="9815820at2"/>
<keyword evidence="3" id="KW-1003">Cell membrane</keyword>
<dbReference type="HOGENOM" id="CLU_028880_0_0_9"/>
<dbReference type="GO" id="GO:0005886">
    <property type="term" value="C:plasma membrane"/>
    <property type="evidence" value="ECO:0007669"/>
    <property type="project" value="UniProtKB-SubCell"/>
</dbReference>
<dbReference type="PANTHER" id="PTHR32196">
    <property type="entry name" value="ABC TRANSPORTER PERMEASE PROTEIN YPHD-RELATED-RELATED"/>
    <property type="match status" value="1"/>
</dbReference>
<dbReference type="PANTHER" id="PTHR32196:SF21">
    <property type="entry name" value="ABC TRANSPORTER PERMEASE PROTEIN YPHD-RELATED"/>
    <property type="match status" value="1"/>
</dbReference>
<evidence type="ECO:0000256" key="7">
    <source>
        <dbReference type="ARBA" id="ARBA00023136"/>
    </source>
</evidence>
<comment type="subcellular location">
    <subcellularLocation>
        <location evidence="1">Cell membrane</location>
        <topology evidence="1">Multi-pass membrane protein</topology>
    </subcellularLocation>
</comment>
<dbReference type="CDD" id="cd06579">
    <property type="entry name" value="TM_PBP1_transp_AraH_like"/>
    <property type="match status" value="1"/>
</dbReference>
<keyword evidence="10" id="KW-1185">Reference proteome</keyword>
<feature type="transmembrane region" description="Helical" evidence="8">
    <location>
        <begin position="100"/>
        <end position="120"/>
    </location>
</feature>
<organism evidence="9 10">
    <name type="scientific">Hungatella hathewayi WAL-18680</name>
    <dbReference type="NCBI Taxonomy" id="742737"/>
    <lineage>
        <taxon>Bacteria</taxon>
        <taxon>Bacillati</taxon>
        <taxon>Bacillota</taxon>
        <taxon>Clostridia</taxon>
        <taxon>Lachnospirales</taxon>
        <taxon>Lachnospiraceae</taxon>
        <taxon>Hungatella</taxon>
    </lineage>
</organism>
<feature type="transmembrane region" description="Helical" evidence="8">
    <location>
        <begin position="224"/>
        <end position="242"/>
    </location>
</feature>
<dbReference type="EMBL" id="ADLN01000096">
    <property type="protein sequence ID" value="EHI58499.1"/>
    <property type="molecule type" value="Genomic_DNA"/>
</dbReference>
<reference evidence="9 10" key="1">
    <citation type="submission" date="2011-08" db="EMBL/GenBank/DDBJ databases">
        <title>The Genome Sequence of Clostridium hathewayi WAL-18680.</title>
        <authorList>
            <consortium name="The Broad Institute Genome Sequencing Platform"/>
            <person name="Earl A."/>
            <person name="Ward D."/>
            <person name="Feldgarden M."/>
            <person name="Gevers D."/>
            <person name="Finegold S.M."/>
            <person name="Summanen P.H."/>
            <person name="Molitoris D.R."/>
            <person name="Song M."/>
            <person name="Daigneault M."/>
            <person name="Allen-Vercoe E."/>
            <person name="Young S.K."/>
            <person name="Zeng Q."/>
            <person name="Gargeya S."/>
            <person name="Fitzgerald M."/>
            <person name="Haas B."/>
            <person name="Abouelleil A."/>
            <person name="Alvarado L."/>
            <person name="Arachchi H.M."/>
            <person name="Berlin A."/>
            <person name="Brown A."/>
            <person name="Chapman S.B."/>
            <person name="Chen Z."/>
            <person name="Dunbar C."/>
            <person name="Freedman E."/>
            <person name="Gearin G."/>
            <person name="Gellesch M."/>
            <person name="Goldberg J."/>
            <person name="Griggs A."/>
            <person name="Gujja S."/>
            <person name="Heiman D."/>
            <person name="Howarth C."/>
            <person name="Larson L."/>
            <person name="Lui A."/>
            <person name="MacDonald P.J.P."/>
            <person name="Montmayeur A."/>
            <person name="Murphy C."/>
            <person name="Neiman D."/>
            <person name="Pearson M."/>
            <person name="Priest M."/>
            <person name="Roberts A."/>
            <person name="Saif S."/>
            <person name="Shea T."/>
            <person name="Shenoy N."/>
            <person name="Sisk P."/>
            <person name="Stolte C."/>
            <person name="Sykes S."/>
            <person name="Wortman J."/>
            <person name="Nusbaum C."/>
            <person name="Birren B."/>
        </authorList>
    </citation>
    <scope>NUCLEOTIDE SEQUENCE [LARGE SCALE GENOMIC DNA]</scope>
    <source>
        <strain evidence="9 10">WAL-18680</strain>
    </source>
</reference>